<evidence type="ECO:0000313" key="1">
    <source>
        <dbReference type="EMBL" id="KGG50418.1"/>
    </source>
</evidence>
<proteinExistence type="predicted"/>
<dbReference type="EMBL" id="JMKJ01000579">
    <property type="protein sequence ID" value="KGG50418.1"/>
    <property type="molecule type" value="Genomic_DNA"/>
</dbReference>
<keyword evidence="2" id="KW-1185">Reference proteome</keyword>
<accession>A0A098VN10</accession>
<evidence type="ECO:0000313" key="2">
    <source>
        <dbReference type="Proteomes" id="UP000029725"/>
    </source>
</evidence>
<dbReference type="Proteomes" id="UP000029725">
    <property type="component" value="Unassembled WGS sequence"/>
</dbReference>
<dbReference type="SUPFAM" id="SSF55186">
    <property type="entry name" value="ThrRS/AlaRS common domain"/>
    <property type="match status" value="1"/>
</dbReference>
<gene>
    <name evidence="1" type="ORF">DI09_6p20</name>
</gene>
<dbReference type="RefSeq" id="XP_013236905.1">
    <property type="nucleotide sequence ID" value="XM_013381451.1"/>
</dbReference>
<name>A0A098VN10_9MICR</name>
<protein>
    <recommendedName>
        <fullName evidence="3">Threonyl/alanyl tRNA synthetase SAD domain-containing protein</fullName>
    </recommendedName>
</protein>
<dbReference type="InterPro" id="IPR018163">
    <property type="entry name" value="Thr/Ala-tRNA-synth_IIc_edit"/>
</dbReference>
<dbReference type="HOGENOM" id="CLU_004485_3_1_1"/>
<dbReference type="Gene3D" id="3.30.980.10">
    <property type="entry name" value="Threonyl-trna Synthetase, Chain A, domain 2"/>
    <property type="match status" value="1"/>
</dbReference>
<dbReference type="VEuPathDB" id="MicrosporidiaDB:DI09_6p20"/>
<dbReference type="PANTHER" id="PTHR43462:SF2">
    <property type="entry name" value="THREONYL AND ALANYL TRNA SYNTHETASE SECOND ADDITIONAL DOMAIN-CONTAINING PROTEIN"/>
    <property type="match status" value="1"/>
</dbReference>
<reference evidence="1 2" key="1">
    <citation type="submission" date="2014-04" db="EMBL/GenBank/DDBJ databases">
        <title>A new species of microsporidia sheds light on the evolution of extreme parasitism.</title>
        <authorList>
            <person name="Haag K.L."/>
            <person name="James T.Y."/>
            <person name="Larsson R."/>
            <person name="Schaer T.M."/>
            <person name="Refardt D."/>
            <person name="Pombert J.-F."/>
            <person name="Ebert D."/>
        </authorList>
    </citation>
    <scope>NUCLEOTIDE SEQUENCE [LARGE SCALE GENOMIC DNA]</scope>
    <source>
        <strain evidence="1 2">UGP3</strain>
        <tissue evidence="1">Spores</tissue>
    </source>
</reference>
<dbReference type="InterPro" id="IPR051335">
    <property type="entry name" value="Alanyl-tRNA_Editing_Enzymes"/>
</dbReference>
<sequence>MTESTRLAYLRSSATIGNALLVGIRFNASGDAASLLLDITLFYPQGGGQPYIHLLILDATQGKVPQEKISNNEMLPTGDPLNSTVEHVIGDAEQRTTAQKLVPLLPLPVTLRIDHDRRFLNSRLHTAGHLLDIVLIEIMGLSLTTGKAYHFPDGPHVLYRGQLVFKDKTGPTRDLATQIPHTRDEFLLLVEQHCNKIIRADPLTIIRHASPHDDYAMRCMSIDGFISEIPCGGTHVPHLGLLGPMMRVRKVQVKSGDNTTRISYNLDPIPNELNKN</sequence>
<dbReference type="GO" id="GO:0000166">
    <property type="term" value="F:nucleotide binding"/>
    <property type="evidence" value="ECO:0007669"/>
    <property type="project" value="InterPro"/>
</dbReference>
<dbReference type="GeneID" id="25260649"/>
<organism evidence="1 2">
    <name type="scientific">Mitosporidium daphniae</name>
    <dbReference type="NCBI Taxonomy" id="1485682"/>
    <lineage>
        <taxon>Eukaryota</taxon>
        <taxon>Fungi</taxon>
        <taxon>Fungi incertae sedis</taxon>
        <taxon>Microsporidia</taxon>
        <taxon>Mitosporidium</taxon>
    </lineage>
</organism>
<dbReference type="OrthoDB" id="288942at2759"/>
<comment type="caution">
    <text evidence="1">The sequence shown here is derived from an EMBL/GenBank/DDBJ whole genome shotgun (WGS) entry which is preliminary data.</text>
</comment>
<dbReference type="AlphaFoldDB" id="A0A098VN10"/>
<evidence type="ECO:0008006" key="3">
    <source>
        <dbReference type="Google" id="ProtNLM"/>
    </source>
</evidence>
<dbReference type="PANTHER" id="PTHR43462">
    <property type="entry name" value="ALANYL-TRNA EDITING PROTEIN"/>
    <property type="match status" value="1"/>
</dbReference>